<evidence type="ECO:0000313" key="2">
    <source>
        <dbReference type="Proteomes" id="UP000182894"/>
    </source>
</evidence>
<keyword evidence="2" id="KW-1185">Reference proteome</keyword>
<dbReference type="RefSeq" id="WP_074756420.1">
    <property type="nucleotide sequence ID" value="NZ_FNCO01000014.1"/>
</dbReference>
<dbReference type="Proteomes" id="UP000182894">
    <property type="component" value="Unassembled WGS sequence"/>
</dbReference>
<name>A0A1G8LHN9_9PSED</name>
<evidence type="ECO:0000313" key="1">
    <source>
        <dbReference type="EMBL" id="SDI54947.1"/>
    </source>
</evidence>
<dbReference type="OrthoDB" id="6477550at2"/>
<dbReference type="AlphaFoldDB" id="A0A1G8LHN9"/>
<gene>
    <name evidence="1" type="ORF">SAMN05216605_114142</name>
</gene>
<sequence>MFVQFTDEKQTSIKSYFAADQDPDVWPGIVEIDDDDPRLLLLLNPPAPVDIDPMDKLKTFLSENPDVAEMLK</sequence>
<protein>
    <submittedName>
        <fullName evidence="1">Uncharacterized protein</fullName>
    </submittedName>
</protein>
<dbReference type="EMBL" id="FNCO01000014">
    <property type="protein sequence ID" value="SDI54947.1"/>
    <property type="molecule type" value="Genomic_DNA"/>
</dbReference>
<accession>A0A1G8LHN9</accession>
<dbReference type="STRING" id="89065.SAMN05216605_114142"/>
<organism evidence="1 2">
    <name type="scientific">Pseudomonas abietaniphila</name>
    <dbReference type="NCBI Taxonomy" id="89065"/>
    <lineage>
        <taxon>Bacteria</taxon>
        <taxon>Pseudomonadati</taxon>
        <taxon>Pseudomonadota</taxon>
        <taxon>Gammaproteobacteria</taxon>
        <taxon>Pseudomonadales</taxon>
        <taxon>Pseudomonadaceae</taxon>
        <taxon>Pseudomonas</taxon>
    </lineage>
</organism>
<reference evidence="2" key="1">
    <citation type="submission" date="2016-10" db="EMBL/GenBank/DDBJ databases">
        <authorList>
            <person name="Varghese N."/>
            <person name="Submissions S."/>
        </authorList>
    </citation>
    <scope>NUCLEOTIDE SEQUENCE [LARGE SCALE GENOMIC DNA]</scope>
    <source>
        <strain evidence="2">ATCC 700689</strain>
    </source>
</reference>
<proteinExistence type="predicted"/>